<dbReference type="AlphaFoldDB" id="A0A6P8D9N9"/>
<dbReference type="InterPro" id="IPR021109">
    <property type="entry name" value="Peptidase_aspartic_dom_sf"/>
</dbReference>
<name>A0A6P8D9N9_PUNGR</name>
<dbReference type="OrthoDB" id="1431409at2759"/>
<dbReference type="InterPro" id="IPR000467">
    <property type="entry name" value="G_patch_dom"/>
</dbReference>
<feature type="compositionally biased region" description="Polar residues" evidence="1">
    <location>
        <begin position="195"/>
        <end position="213"/>
    </location>
</feature>
<dbReference type="GeneID" id="116205371"/>
<keyword evidence="3" id="KW-1185">Reference proteome</keyword>
<feature type="compositionally biased region" description="Polar residues" evidence="1">
    <location>
        <begin position="251"/>
        <end position="266"/>
    </location>
</feature>
<dbReference type="PANTHER" id="PTHR32108">
    <property type="entry name" value="DNA-DIRECTED RNA POLYMERASE SUBUNIT ALPHA"/>
    <property type="match status" value="1"/>
</dbReference>
<evidence type="ECO:0000256" key="1">
    <source>
        <dbReference type="SAM" id="MobiDB-lite"/>
    </source>
</evidence>
<feature type="region of interest" description="Disordered" evidence="1">
    <location>
        <begin position="174"/>
        <end position="213"/>
    </location>
</feature>
<feature type="domain" description="G-patch" evidence="2">
    <location>
        <begin position="733"/>
        <end position="779"/>
    </location>
</feature>
<dbReference type="PROSITE" id="PS50174">
    <property type="entry name" value="G_PATCH"/>
    <property type="match status" value="1"/>
</dbReference>
<gene>
    <name evidence="4" type="primary">LOC116205371</name>
</gene>
<dbReference type="PANTHER" id="PTHR32108:SF9">
    <property type="entry name" value="REVERSE TRANSCRIPTASE RNASE H-LIKE DOMAIN-CONTAINING PROTEIN"/>
    <property type="match status" value="1"/>
</dbReference>
<evidence type="ECO:0000313" key="4">
    <source>
        <dbReference type="RefSeq" id="XP_031393822.1"/>
    </source>
</evidence>
<dbReference type="GO" id="GO:0003676">
    <property type="term" value="F:nucleic acid binding"/>
    <property type="evidence" value="ECO:0007669"/>
    <property type="project" value="InterPro"/>
</dbReference>
<sequence length="888" mass="99032">MRLPPKIKIPSFERFDGTKDPRHHLRHYQSKMLQYWDYEEFIIQTFQDSLTGSALDWLMTLKAGDIRTWADLSQKFLDQYRFCAETPPTLLELSTMEIKENQAFEAYASKWRGKAAKHIPPISEIQQVQLFHSTLKGVYYSHLLSHASSFFELIEAGKKLDMGIKLGRIQGPTKKKEEEALKKHTAGTSRRTKDATVSTVNSGRQSSQSISVDYTPAPQTYQTYAHPVHYVQPYQSHKAYPSAPPTVIYPPSSQQYTPAQAQQNKAPASRCPQLAQRAPTPRAQQSSAAQSRPRKQYTNLPAPLSHIFRQLLASNKIKTEAPGPSFDPMVQNQNMHCEFHQGALGQTLDTCWRLRDRIQEMIDARQISFNEVKQSNVRVNPLPDHGSGPRYSINMISTCAIGEEEETQESPASFIIEYVSAEVAVASAPFIIEVPAKEPYQDNRVPWYYGGEVANVEQELSAMGITRSGRVYQGLELTDEGKASAVALNDNLRATSTPTKKVSEEEAEAFMKVIKASEYKIVEQMSKSPAHISLLSLLPSSEPHRDALLKVLTAAQVPKKTTPERIEETVSSIFSNQISFSEDEVPLVGQGHLRSLHIVCKCNNHVVGRVMIDNGSALNVCPVSTLKQMNLDMSHIRASKTTVRAFDGSRRDVNGEIDLLIDVGPCSFSVTFQILEIPNAFSLLLGRPWIHAAGVVPSSLYQKLKFFVEGKLITSFDTLSVIRDYGEVGPSRTDRMIGKVLLKNDYVPGTGLEARAQGILRPIEVKEYRNRRGLGFRPSCHEIVQARRGKHLHQLVAHYGKLSRSISVPPLSQFFPAPPLVMGGSSETPFTESDDFSLDAAEAFLALPAIYAITEETSSGVHVHPAWEDEELTNWTSVPLYSATVADV</sequence>
<accession>A0A6P8D9N9</accession>
<dbReference type="Proteomes" id="UP000515151">
    <property type="component" value="Chromosome 1"/>
</dbReference>
<dbReference type="Pfam" id="PF01585">
    <property type="entry name" value="G-patch"/>
    <property type="match status" value="1"/>
</dbReference>
<evidence type="ECO:0000259" key="2">
    <source>
        <dbReference type="PROSITE" id="PS50174"/>
    </source>
</evidence>
<dbReference type="Gene3D" id="2.40.70.10">
    <property type="entry name" value="Acid Proteases"/>
    <property type="match status" value="1"/>
</dbReference>
<dbReference type="CDD" id="cd00303">
    <property type="entry name" value="retropepsin_like"/>
    <property type="match status" value="1"/>
</dbReference>
<feature type="region of interest" description="Disordered" evidence="1">
    <location>
        <begin position="242"/>
        <end position="297"/>
    </location>
</feature>
<protein>
    <submittedName>
        <fullName evidence="4">Uncharacterized protein LOC116205371</fullName>
    </submittedName>
</protein>
<reference evidence="3" key="1">
    <citation type="journal article" date="2020" name="Plant Biotechnol. J.">
        <title>The pomegranate (Punica granatum L.) draft genome dissects genetic divergence between soft- and hard-seeded cultivars.</title>
        <authorList>
            <person name="Luo X."/>
            <person name="Li H."/>
            <person name="Wu Z."/>
            <person name="Yao W."/>
            <person name="Zhao P."/>
            <person name="Cao D."/>
            <person name="Yu H."/>
            <person name="Li K."/>
            <person name="Poudel K."/>
            <person name="Zhao D."/>
            <person name="Zhang F."/>
            <person name="Xia X."/>
            <person name="Chen L."/>
            <person name="Wang Q."/>
            <person name="Jing D."/>
            <person name="Cao S."/>
        </authorList>
    </citation>
    <scope>NUCLEOTIDE SEQUENCE [LARGE SCALE GENOMIC DNA]</scope>
    <source>
        <strain evidence="3">cv. Tunisia</strain>
    </source>
</reference>
<organism evidence="3 4">
    <name type="scientific">Punica granatum</name>
    <name type="common">Pomegranate</name>
    <dbReference type="NCBI Taxonomy" id="22663"/>
    <lineage>
        <taxon>Eukaryota</taxon>
        <taxon>Viridiplantae</taxon>
        <taxon>Streptophyta</taxon>
        <taxon>Embryophyta</taxon>
        <taxon>Tracheophyta</taxon>
        <taxon>Spermatophyta</taxon>
        <taxon>Magnoliopsida</taxon>
        <taxon>eudicotyledons</taxon>
        <taxon>Gunneridae</taxon>
        <taxon>Pentapetalae</taxon>
        <taxon>rosids</taxon>
        <taxon>malvids</taxon>
        <taxon>Myrtales</taxon>
        <taxon>Lythraceae</taxon>
        <taxon>Punica</taxon>
    </lineage>
</organism>
<reference evidence="4" key="2">
    <citation type="submission" date="2025-08" db="UniProtKB">
        <authorList>
            <consortium name="RefSeq"/>
        </authorList>
    </citation>
    <scope>IDENTIFICATION</scope>
    <source>
        <tissue evidence="4">Leaf</tissue>
    </source>
</reference>
<evidence type="ECO:0000313" key="3">
    <source>
        <dbReference type="Proteomes" id="UP000515151"/>
    </source>
</evidence>
<dbReference type="RefSeq" id="XP_031393822.1">
    <property type="nucleotide sequence ID" value="XM_031537962.1"/>
</dbReference>
<proteinExistence type="predicted"/>